<dbReference type="AlphaFoldDB" id="A0A7W9PBH6"/>
<keyword evidence="3" id="KW-1185">Reference proteome</keyword>
<comment type="caution">
    <text evidence="2">The sequence shown here is derived from an EMBL/GenBank/DDBJ whole genome shotgun (WGS) entry which is preliminary data.</text>
</comment>
<evidence type="ECO:0000313" key="2">
    <source>
        <dbReference type="EMBL" id="MBB5913014.1"/>
    </source>
</evidence>
<accession>A0A7W9PBH6</accession>
<keyword evidence="1" id="KW-0732">Signal</keyword>
<sequence length="176" mass="18013">MFRRVPRTPFTLLTIGAVVTAGLALGAGSAAAQTLTSMPTPARACLWDGGAHAQGSSVVAGGRTYVCGADGHGAPFWAAGASTGAQDTVANPGSRADPAGRFSAGARQPGTGYNDYCVGHQLIAGTEDVYQVVRAADGRLFWKATAPAASWRFDTGTARPEPTWRTPAVCFDGSLV</sequence>
<feature type="signal peptide" evidence="1">
    <location>
        <begin position="1"/>
        <end position="32"/>
    </location>
</feature>
<dbReference type="RefSeq" id="WP_157185363.1">
    <property type="nucleotide sequence ID" value="NZ_JACHIT010000001.1"/>
</dbReference>
<reference evidence="2 3" key="1">
    <citation type="submission" date="2020-08" db="EMBL/GenBank/DDBJ databases">
        <title>Sequencing the genomes of 1000 actinobacteria strains.</title>
        <authorList>
            <person name="Klenk H.-P."/>
        </authorList>
    </citation>
    <scope>NUCLEOTIDE SEQUENCE [LARGE SCALE GENOMIC DNA]</scope>
    <source>
        <strain evidence="2 3">DSM 43582</strain>
    </source>
</reference>
<evidence type="ECO:0000256" key="1">
    <source>
        <dbReference type="SAM" id="SignalP"/>
    </source>
</evidence>
<evidence type="ECO:0000313" key="3">
    <source>
        <dbReference type="Proteomes" id="UP000540412"/>
    </source>
</evidence>
<dbReference type="EMBL" id="JACHIT010000001">
    <property type="protein sequence ID" value="MBB5913014.1"/>
    <property type="molecule type" value="Genomic_DNA"/>
</dbReference>
<gene>
    <name evidence="2" type="ORF">BJY24_001881</name>
</gene>
<proteinExistence type="predicted"/>
<evidence type="ECO:0008006" key="4">
    <source>
        <dbReference type="Google" id="ProtNLM"/>
    </source>
</evidence>
<organism evidence="2 3">
    <name type="scientific">Nocardia transvalensis</name>
    <dbReference type="NCBI Taxonomy" id="37333"/>
    <lineage>
        <taxon>Bacteria</taxon>
        <taxon>Bacillati</taxon>
        <taxon>Actinomycetota</taxon>
        <taxon>Actinomycetes</taxon>
        <taxon>Mycobacteriales</taxon>
        <taxon>Nocardiaceae</taxon>
        <taxon>Nocardia</taxon>
    </lineage>
</organism>
<protein>
    <recommendedName>
        <fullName evidence="4">Secreted protein</fullName>
    </recommendedName>
</protein>
<dbReference type="Proteomes" id="UP000540412">
    <property type="component" value="Unassembled WGS sequence"/>
</dbReference>
<feature type="chain" id="PRO_5031227865" description="Secreted protein" evidence="1">
    <location>
        <begin position="33"/>
        <end position="176"/>
    </location>
</feature>
<name>A0A7W9PBH6_9NOCA</name>